<accession>A0A7D9IBJ4</accession>
<keyword evidence="2" id="KW-1185">Reference proteome</keyword>
<evidence type="ECO:0000313" key="2">
    <source>
        <dbReference type="Proteomes" id="UP001152795"/>
    </source>
</evidence>
<sequence length="171" mass="19765">MTVNKHGIYISGLNPASARTLTCQSWLVFLSNFLVCLFFNLNQSEIKREDLLLKRASDSHAWTKPRNISQRIYSSSQRDFKVQRSYGPIYLLFPRFKIKSIQLNIAGEDSVGYSSDWLDQWIGQMKDKCHKMYLTGDSMFLDAIADPKHDPKSESGISIYNYERYCEDTGL</sequence>
<dbReference type="EMBL" id="CACRXK020004278">
    <property type="protein sequence ID" value="CAB4002172.1"/>
    <property type="molecule type" value="Genomic_DNA"/>
</dbReference>
<organism evidence="1 2">
    <name type="scientific">Paramuricea clavata</name>
    <name type="common">Red gorgonian</name>
    <name type="synonym">Violescent sea-whip</name>
    <dbReference type="NCBI Taxonomy" id="317549"/>
    <lineage>
        <taxon>Eukaryota</taxon>
        <taxon>Metazoa</taxon>
        <taxon>Cnidaria</taxon>
        <taxon>Anthozoa</taxon>
        <taxon>Octocorallia</taxon>
        <taxon>Malacalcyonacea</taxon>
        <taxon>Plexauridae</taxon>
        <taxon>Paramuricea</taxon>
    </lineage>
</organism>
<feature type="non-terminal residue" evidence="1">
    <location>
        <position position="171"/>
    </location>
</feature>
<protein>
    <submittedName>
        <fullName evidence="1">Uncharacterized protein</fullName>
    </submittedName>
</protein>
<name>A0A7D9IBJ4_PARCT</name>
<evidence type="ECO:0000313" key="1">
    <source>
        <dbReference type="EMBL" id="CAB4002172.1"/>
    </source>
</evidence>
<dbReference type="OrthoDB" id="5997366at2759"/>
<dbReference type="AlphaFoldDB" id="A0A7D9IBJ4"/>
<dbReference type="Proteomes" id="UP001152795">
    <property type="component" value="Unassembled WGS sequence"/>
</dbReference>
<reference evidence="1" key="1">
    <citation type="submission" date="2020-04" db="EMBL/GenBank/DDBJ databases">
        <authorList>
            <person name="Alioto T."/>
            <person name="Alioto T."/>
            <person name="Gomez Garrido J."/>
        </authorList>
    </citation>
    <scope>NUCLEOTIDE SEQUENCE</scope>
    <source>
        <strain evidence="1">A484AB</strain>
    </source>
</reference>
<gene>
    <name evidence="1" type="ORF">PACLA_8A032739</name>
</gene>
<proteinExistence type="predicted"/>
<comment type="caution">
    <text evidence="1">The sequence shown here is derived from an EMBL/GenBank/DDBJ whole genome shotgun (WGS) entry which is preliminary data.</text>
</comment>